<organism evidence="1 2">
    <name type="scientific">Metallosphaera hakonensis JCM 8857 = DSM 7519</name>
    <dbReference type="NCBI Taxonomy" id="1293036"/>
    <lineage>
        <taxon>Archaea</taxon>
        <taxon>Thermoproteota</taxon>
        <taxon>Thermoprotei</taxon>
        <taxon>Sulfolobales</taxon>
        <taxon>Sulfolobaceae</taxon>
        <taxon>Metallosphaera</taxon>
    </lineage>
</organism>
<dbReference type="STRING" id="1293036.GCA_001315825_01563"/>
<protein>
    <submittedName>
        <fullName evidence="1">Uncharacterized protein</fullName>
    </submittedName>
</protein>
<name>A0A2U9IT95_9CREN</name>
<evidence type="ECO:0000313" key="2">
    <source>
        <dbReference type="Proteomes" id="UP000247586"/>
    </source>
</evidence>
<keyword evidence="2" id="KW-1185">Reference proteome</keyword>
<dbReference type="EMBL" id="CP029287">
    <property type="protein sequence ID" value="AWR99137.1"/>
    <property type="molecule type" value="Genomic_DNA"/>
</dbReference>
<gene>
    <name evidence="1" type="ORF">DFR87_04850</name>
</gene>
<reference evidence="1" key="1">
    <citation type="submission" date="2018-05" db="EMBL/GenBank/DDBJ databases">
        <title>Complete Genome Sequences of Extremely Thermoacidophilic, Metal-Mobilizing Type-Strain Members of the Archaeal Family Sulfolobaceae: Acidianus brierleyi DSM-1651T, Acidianus sulfidivorans DSM-18786T, Metallosphaera hakonensis DSM-7519T, and Metallosphaera prunae DSM-10039T.</title>
        <authorList>
            <person name="Counts J.A."/>
            <person name="Kelly R.M."/>
        </authorList>
    </citation>
    <scope>NUCLEOTIDE SEQUENCE [LARGE SCALE GENOMIC DNA]</scope>
    <source>
        <strain evidence="1">HO1-1</strain>
    </source>
</reference>
<dbReference type="Proteomes" id="UP000247586">
    <property type="component" value="Chromosome"/>
</dbReference>
<dbReference type="KEGG" id="mhk:DFR87_04850"/>
<dbReference type="AlphaFoldDB" id="A0A2U9IT95"/>
<accession>A0A2U9IT95</accession>
<sequence length="265" mass="29432">MTIGIILKFKESNREGIILIPDRTYTYQGIIGVESDVSKVENIYTDNCNVVYGIGSGSGPLITAYFNFLRARISADFERIIDHLVDSYNDVIVQKIKNYVLGPLGILYDPVNVENYTNNPTIFNMINARVNEVWNNLDILVGTIKNNKISIHNINSSVGADLTTQGFGVIGTGSNSALWTLIHLGYSPNSDMKTVLTLGLFAKFQSEESHGVGEATDVIVVYSDKGKFVSKVVDENTLTKIREKHKELINLQREKVKEAVNLVDL</sequence>
<evidence type="ECO:0000313" key="1">
    <source>
        <dbReference type="EMBL" id="AWR99137.1"/>
    </source>
</evidence>
<proteinExistence type="predicted"/>